<feature type="region of interest" description="Disordered" evidence="3">
    <location>
        <begin position="143"/>
        <end position="238"/>
    </location>
</feature>
<dbReference type="SMART" id="SM00360">
    <property type="entry name" value="RRM"/>
    <property type="match status" value="1"/>
</dbReference>
<dbReference type="GO" id="GO:0071011">
    <property type="term" value="C:precatalytic spliceosome"/>
    <property type="evidence" value="ECO:0007669"/>
    <property type="project" value="TreeGrafter"/>
</dbReference>
<evidence type="ECO:0000256" key="3">
    <source>
        <dbReference type="SAM" id="MobiDB-lite"/>
    </source>
</evidence>
<reference evidence="5" key="2">
    <citation type="submission" date="2023-02" db="EMBL/GenBank/DDBJ databases">
        <authorList>
            <consortium name="DOE Joint Genome Institute"/>
            <person name="Mondo S.J."/>
            <person name="Chang Y."/>
            <person name="Wang Y."/>
            <person name="Ahrendt S."/>
            <person name="Andreopoulos W."/>
            <person name="Barry K."/>
            <person name="Beard J."/>
            <person name="Benny G.L."/>
            <person name="Blankenship S."/>
            <person name="Bonito G."/>
            <person name="Cuomo C."/>
            <person name="Desiro A."/>
            <person name="Gervers K.A."/>
            <person name="Hundley H."/>
            <person name="Kuo A."/>
            <person name="LaButti K."/>
            <person name="Lang B.F."/>
            <person name="Lipzen A."/>
            <person name="O'Donnell K."/>
            <person name="Pangilinan J."/>
            <person name="Reynolds N."/>
            <person name="Sandor L."/>
            <person name="Smith M.W."/>
            <person name="Tsang A."/>
            <person name="Grigoriev I.V."/>
            <person name="Stajich J.E."/>
            <person name="Spatafora J.W."/>
        </authorList>
    </citation>
    <scope>NUCLEOTIDE SEQUENCE</scope>
    <source>
        <strain evidence="5">RSA 2281</strain>
    </source>
</reference>
<dbReference type="GO" id="GO:0005686">
    <property type="term" value="C:U2 snRNP"/>
    <property type="evidence" value="ECO:0007669"/>
    <property type="project" value="TreeGrafter"/>
</dbReference>
<reference evidence="5" key="1">
    <citation type="journal article" date="2022" name="IScience">
        <title>Evolution of zygomycete secretomes and the origins of terrestrial fungal ecologies.</title>
        <authorList>
            <person name="Chang Y."/>
            <person name="Wang Y."/>
            <person name="Mondo S."/>
            <person name="Ahrendt S."/>
            <person name="Andreopoulos W."/>
            <person name="Barry K."/>
            <person name="Beard J."/>
            <person name="Benny G.L."/>
            <person name="Blankenship S."/>
            <person name="Bonito G."/>
            <person name="Cuomo C."/>
            <person name="Desiro A."/>
            <person name="Gervers K.A."/>
            <person name="Hundley H."/>
            <person name="Kuo A."/>
            <person name="LaButti K."/>
            <person name="Lang B.F."/>
            <person name="Lipzen A."/>
            <person name="O'Donnell K."/>
            <person name="Pangilinan J."/>
            <person name="Reynolds N."/>
            <person name="Sandor L."/>
            <person name="Smith M.E."/>
            <person name="Tsang A."/>
            <person name="Grigoriev I.V."/>
            <person name="Stajich J.E."/>
            <person name="Spatafora J.W."/>
        </authorList>
    </citation>
    <scope>NUCLEOTIDE SEQUENCE</scope>
    <source>
        <strain evidence="5">RSA 2281</strain>
    </source>
</reference>
<dbReference type="Pfam" id="PF00076">
    <property type="entry name" value="RRM_1"/>
    <property type="match status" value="1"/>
</dbReference>
<dbReference type="GO" id="GO:0071013">
    <property type="term" value="C:catalytic step 2 spliceosome"/>
    <property type="evidence" value="ECO:0007669"/>
    <property type="project" value="TreeGrafter"/>
</dbReference>
<dbReference type="PANTHER" id="PTHR45880:SF1">
    <property type="entry name" value="RNA-BINDING MOTIF PROTEIN, X-LINKED 2"/>
    <property type="match status" value="1"/>
</dbReference>
<keyword evidence="1 2" id="KW-0694">RNA-binding</keyword>
<evidence type="ECO:0000259" key="4">
    <source>
        <dbReference type="PROSITE" id="PS50102"/>
    </source>
</evidence>
<name>A0AAD5K3B8_9FUNG</name>
<feature type="domain" description="RRM" evidence="4">
    <location>
        <begin position="34"/>
        <end position="112"/>
    </location>
</feature>
<proteinExistence type="predicted"/>
<dbReference type="PANTHER" id="PTHR45880">
    <property type="entry name" value="RNA-BINDING MOTIF PROTEIN, X-LINKED 2"/>
    <property type="match status" value="1"/>
</dbReference>
<feature type="compositionally biased region" description="Basic residues" evidence="3">
    <location>
        <begin position="182"/>
        <end position="196"/>
    </location>
</feature>
<dbReference type="InterPro" id="IPR035979">
    <property type="entry name" value="RBD_domain_sf"/>
</dbReference>
<evidence type="ECO:0000313" key="6">
    <source>
        <dbReference type="Proteomes" id="UP001209540"/>
    </source>
</evidence>
<dbReference type="InterPro" id="IPR012677">
    <property type="entry name" value="Nucleotide-bd_a/b_plait_sf"/>
</dbReference>
<dbReference type="Gene3D" id="3.30.70.330">
    <property type="match status" value="1"/>
</dbReference>
<evidence type="ECO:0000256" key="1">
    <source>
        <dbReference type="ARBA" id="ARBA00022884"/>
    </source>
</evidence>
<dbReference type="PROSITE" id="PS50102">
    <property type="entry name" value="RRM"/>
    <property type="match status" value="1"/>
</dbReference>
<dbReference type="EMBL" id="JAIXMP010000028">
    <property type="protein sequence ID" value="KAI9252320.1"/>
    <property type="molecule type" value="Genomic_DNA"/>
</dbReference>
<keyword evidence="6" id="KW-1185">Reference proteome</keyword>
<feature type="compositionally biased region" description="Low complexity" evidence="3">
    <location>
        <begin position="143"/>
        <end position="152"/>
    </location>
</feature>
<gene>
    <name evidence="5" type="ORF">BDA99DRAFT_178278</name>
</gene>
<dbReference type="SUPFAM" id="SSF54928">
    <property type="entry name" value="RNA-binding domain, RBD"/>
    <property type="match status" value="1"/>
</dbReference>
<comment type="caution">
    <text evidence="5">The sequence shown here is derived from an EMBL/GenBank/DDBJ whole genome shotgun (WGS) entry which is preliminary data.</text>
</comment>
<dbReference type="GO" id="GO:0003723">
    <property type="term" value="F:RNA binding"/>
    <property type="evidence" value="ECO:0007669"/>
    <property type="project" value="UniProtKB-UniRule"/>
</dbReference>
<dbReference type="InterPro" id="IPR045844">
    <property type="entry name" value="RRM_Ist3-like"/>
</dbReference>
<dbReference type="Proteomes" id="UP001209540">
    <property type="component" value="Unassembled WGS sequence"/>
</dbReference>
<feature type="compositionally biased region" description="Basic and acidic residues" evidence="3">
    <location>
        <begin position="224"/>
        <end position="238"/>
    </location>
</feature>
<feature type="compositionally biased region" description="Basic and acidic residues" evidence="3">
    <location>
        <begin position="170"/>
        <end position="181"/>
    </location>
</feature>
<evidence type="ECO:0000313" key="5">
    <source>
        <dbReference type="EMBL" id="KAI9252320.1"/>
    </source>
</evidence>
<dbReference type="GO" id="GO:0000398">
    <property type="term" value="P:mRNA splicing, via spliceosome"/>
    <property type="evidence" value="ECO:0007669"/>
    <property type="project" value="InterPro"/>
</dbReference>
<dbReference type="AlphaFoldDB" id="A0AAD5K3B8"/>
<sequence>MNVVKEIQRINEQEISRADYSESGSWHAQYKNTAWIFAGNLPFDLTEGDIICIFSQYGEIMNIELIRDKDTGKSKGFAFLQYEDQRSTVLAVDNLNGSNVLARTLRVDHSYGPKPRRIKQDDGSYIEEPYVPTMNAAPPMIEASSSEARAAAGTTEKEDYDAEDPMAAYFRDKEKKKNEKKDKKKKKKKEKRHRSNRYSDSEDDRRHRRSRSRSRSHSRSRSRSPIDDDRRRRRRHDY</sequence>
<protein>
    <recommendedName>
        <fullName evidence="4">RRM domain-containing protein</fullName>
    </recommendedName>
</protein>
<dbReference type="CDD" id="cd12411">
    <property type="entry name" value="RRM_ist3_like"/>
    <property type="match status" value="1"/>
</dbReference>
<dbReference type="InterPro" id="IPR051847">
    <property type="entry name" value="RNA_proc/Spliceosome_comp"/>
</dbReference>
<dbReference type="InterPro" id="IPR000504">
    <property type="entry name" value="RRM_dom"/>
</dbReference>
<feature type="compositionally biased region" description="Basic residues" evidence="3">
    <location>
        <begin position="206"/>
        <end position="222"/>
    </location>
</feature>
<evidence type="ECO:0000256" key="2">
    <source>
        <dbReference type="PROSITE-ProRule" id="PRU00176"/>
    </source>
</evidence>
<accession>A0AAD5K3B8</accession>
<organism evidence="5 6">
    <name type="scientific">Phascolomyces articulosus</name>
    <dbReference type="NCBI Taxonomy" id="60185"/>
    <lineage>
        <taxon>Eukaryota</taxon>
        <taxon>Fungi</taxon>
        <taxon>Fungi incertae sedis</taxon>
        <taxon>Mucoromycota</taxon>
        <taxon>Mucoromycotina</taxon>
        <taxon>Mucoromycetes</taxon>
        <taxon>Mucorales</taxon>
        <taxon>Lichtheimiaceae</taxon>
        <taxon>Phascolomyces</taxon>
    </lineage>
</organism>